<feature type="region of interest" description="Disordered" evidence="1">
    <location>
        <begin position="69"/>
        <end position="189"/>
    </location>
</feature>
<dbReference type="Proteomes" id="UP001144805">
    <property type="component" value="Unassembled WGS sequence"/>
</dbReference>
<dbReference type="RefSeq" id="WP_266339743.1">
    <property type="nucleotide sequence ID" value="NZ_JAPKNK010000007.1"/>
</dbReference>
<sequence>MPASTVQRYLVLPAGALVLTALAGCSGTTYGTGVSPETQTLTDVMSIASLGGEDRPPIDYKPRGGIVVPPSNSLPQPGQAVASADQANWPKDKDLARRKKRENDAVAPNSEGAPNLKLAPGQTSFDRREEEYNEARKAEGKKAWDALHSGKSGSYDANGNPTRKYLTEPPVDYRASDPNAPMTEPEKVKKKFDVSKLWPF</sequence>
<evidence type="ECO:0008006" key="5">
    <source>
        <dbReference type="Google" id="ProtNLM"/>
    </source>
</evidence>
<name>A0A9X3E4T2_9HYPH</name>
<keyword evidence="2" id="KW-0732">Signal</keyword>
<comment type="caution">
    <text evidence="3">The sequence shown here is derived from an EMBL/GenBank/DDBJ whole genome shotgun (WGS) entry which is preliminary data.</text>
</comment>
<dbReference type="EMBL" id="JAPKNK010000007">
    <property type="protein sequence ID" value="MCX5570772.1"/>
    <property type="molecule type" value="Genomic_DNA"/>
</dbReference>
<evidence type="ECO:0000313" key="3">
    <source>
        <dbReference type="EMBL" id="MCX5570772.1"/>
    </source>
</evidence>
<organism evidence="3 4">
    <name type="scientific">Kaistia nematophila</name>
    <dbReference type="NCBI Taxonomy" id="2994654"/>
    <lineage>
        <taxon>Bacteria</taxon>
        <taxon>Pseudomonadati</taxon>
        <taxon>Pseudomonadota</taxon>
        <taxon>Alphaproteobacteria</taxon>
        <taxon>Hyphomicrobiales</taxon>
        <taxon>Kaistiaceae</taxon>
        <taxon>Kaistia</taxon>
    </lineage>
</organism>
<gene>
    <name evidence="3" type="ORF">OSH07_16320</name>
</gene>
<protein>
    <recommendedName>
        <fullName evidence="5">Lipoprotein</fullName>
    </recommendedName>
</protein>
<feature type="chain" id="PRO_5040863292" description="Lipoprotein" evidence="2">
    <location>
        <begin position="24"/>
        <end position="200"/>
    </location>
</feature>
<proteinExistence type="predicted"/>
<evidence type="ECO:0000256" key="2">
    <source>
        <dbReference type="SAM" id="SignalP"/>
    </source>
</evidence>
<evidence type="ECO:0000313" key="4">
    <source>
        <dbReference type="Proteomes" id="UP001144805"/>
    </source>
</evidence>
<keyword evidence="4" id="KW-1185">Reference proteome</keyword>
<accession>A0A9X3E4T2</accession>
<evidence type="ECO:0000256" key="1">
    <source>
        <dbReference type="SAM" id="MobiDB-lite"/>
    </source>
</evidence>
<feature type="signal peptide" evidence="2">
    <location>
        <begin position="1"/>
        <end position="23"/>
    </location>
</feature>
<feature type="compositionally biased region" description="Polar residues" evidence="1">
    <location>
        <begin position="151"/>
        <end position="161"/>
    </location>
</feature>
<dbReference type="AlphaFoldDB" id="A0A9X3E4T2"/>
<reference evidence="3" key="1">
    <citation type="submission" date="2022-11" db="EMBL/GenBank/DDBJ databases">
        <title>Biodiversity and phylogenetic relationships of bacteria.</title>
        <authorList>
            <person name="Machado R.A.R."/>
            <person name="Bhat A."/>
            <person name="Loulou A."/>
            <person name="Kallel S."/>
        </authorList>
    </citation>
    <scope>NUCLEOTIDE SEQUENCE</scope>
    <source>
        <strain evidence="3">K-TC2</strain>
    </source>
</reference>
<feature type="compositionally biased region" description="Basic and acidic residues" evidence="1">
    <location>
        <begin position="125"/>
        <end position="145"/>
    </location>
</feature>